<dbReference type="OrthoDB" id="342054at2"/>
<evidence type="ECO:0008006" key="2">
    <source>
        <dbReference type="Google" id="ProtNLM"/>
    </source>
</evidence>
<evidence type="ECO:0000313" key="1">
    <source>
        <dbReference type="EMBL" id="PJZ91292.1"/>
    </source>
</evidence>
<reference evidence="1" key="1">
    <citation type="submission" date="2017-07" db="EMBL/GenBank/DDBJ databases">
        <title>Leptospira spp. isolated from tropical soils.</title>
        <authorList>
            <person name="Thibeaux R."/>
            <person name="Iraola G."/>
            <person name="Ferres I."/>
            <person name="Bierque E."/>
            <person name="Girault D."/>
            <person name="Soupe-Gilbert M.-E."/>
            <person name="Picardeau M."/>
            <person name="Goarant C."/>
        </authorList>
    </citation>
    <scope>NUCLEOTIDE SEQUENCE [LARGE SCALE GENOMIC DNA]</scope>
    <source>
        <strain evidence="1">ATI7-C-A5</strain>
    </source>
</reference>
<dbReference type="NCBIfam" id="NF047681">
    <property type="entry name" value="LIC10775_fam"/>
    <property type="match status" value="1"/>
</dbReference>
<comment type="caution">
    <text evidence="1">The sequence shown here is derived from an EMBL/GenBank/DDBJ whole genome shotgun (WGS) entry which is preliminary data.</text>
</comment>
<protein>
    <recommendedName>
        <fullName evidence="2">HAD family hydrolase</fullName>
    </recommendedName>
</protein>
<dbReference type="AlphaFoldDB" id="A0A2N0B418"/>
<organism evidence="1">
    <name type="scientific">Leptospira ellisii</name>
    <dbReference type="NCBI Taxonomy" id="2023197"/>
    <lineage>
        <taxon>Bacteria</taxon>
        <taxon>Pseudomonadati</taxon>
        <taxon>Spirochaetota</taxon>
        <taxon>Spirochaetia</taxon>
        <taxon>Leptospirales</taxon>
        <taxon>Leptospiraceae</taxon>
        <taxon>Leptospira</taxon>
    </lineage>
</organism>
<sequence>MLLWSSFPSLYAQVADPLLRGSWFRDQEEKEEILHNKVMRFFRGSPHFTWKTDLHGRNYRFYKDGRVEFLIDREYREVFPDVSELDVHTSEADSLAKHGEPFSAIRLLKGIGLCYRMRFGKSVPESAGAASEILNRLTRHMVHKIKETEDLTDPYGCSEKDILKLESVSFRFSLETVKDWKHPFPEPSAPESGIEEDHVWKLRRFYKTLSDESNSDEWEKVYRNASEKLPRFRPDRIVFSVGMSYHPVAAVYSSKNYFQLWDLKRGINPRTIRETNFRRKKEEDSYVSRFDLVHPDGRKIPMVVLEKYFLRENRGLLFSISGPEKRIEELKNLWSHLNRKLIVE</sequence>
<accession>A0A2N0B418</accession>
<dbReference type="EMBL" id="NPEF01000317">
    <property type="protein sequence ID" value="PJZ91292.1"/>
    <property type="molecule type" value="Genomic_DNA"/>
</dbReference>
<proteinExistence type="predicted"/>
<name>A0A2N0B418_9LEPT</name>
<gene>
    <name evidence="1" type="ORF">CH379_19470</name>
</gene>